<evidence type="ECO:0000313" key="2">
    <source>
        <dbReference type="Proteomes" id="UP000007875"/>
    </source>
</evidence>
<dbReference type="AlphaFoldDB" id="H2ZM91"/>
<protein>
    <submittedName>
        <fullName evidence="1">Uncharacterized protein</fullName>
    </submittedName>
</protein>
<proteinExistence type="predicted"/>
<dbReference type="InParanoid" id="H2ZM91"/>
<dbReference type="Ensembl" id="ENSCSAVT00000018912.1">
    <property type="protein sequence ID" value="ENSCSAVP00000018707.1"/>
    <property type="gene ID" value="ENSCSAVG00000010993.1"/>
</dbReference>
<reference evidence="1" key="2">
    <citation type="submission" date="2025-08" db="UniProtKB">
        <authorList>
            <consortium name="Ensembl"/>
        </authorList>
    </citation>
    <scope>IDENTIFICATION</scope>
</reference>
<dbReference type="HOGENOM" id="CLU_3353327_0_0_1"/>
<sequence length="37" mass="4080">FSPGRSFQGRVAEDLPVAPYIGSRILSRSSDAREEMP</sequence>
<reference evidence="2" key="1">
    <citation type="submission" date="2003-08" db="EMBL/GenBank/DDBJ databases">
        <authorList>
            <person name="Birren B."/>
            <person name="Nusbaum C."/>
            <person name="Abebe A."/>
            <person name="Abouelleil A."/>
            <person name="Adekoya E."/>
            <person name="Ait-zahra M."/>
            <person name="Allen N."/>
            <person name="Allen T."/>
            <person name="An P."/>
            <person name="Anderson M."/>
            <person name="Anderson S."/>
            <person name="Arachchi H."/>
            <person name="Armbruster J."/>
            <person name="Bachantsang P."/>
            <person name="Baldwin J."/>
            <person name="Barry A."/>
            <person name="Bayul T."/>
            <person name="Blitshsteyn B."/>
            <person name="Bloom T."/>
            <person name="Blye J."/>
            <person name="Boguslavskiy L."/>
            <person name="Borowsky M."/>
            <person name="Boukhgalter B."/>
            <person name="Brunache A."/>
            <person name="Butler J."/>
            <person name="Calixte N."/>
            <person name="Calvo S."/>
            <person name="Camarata J."/>
            <person name="Campo K."/>
            <person name="Chang J."/>
            <person name="Cheshatsang Y."/>
            <person name="Citroen M."/>
            <person name="Collymore A."/>
            <person name="Considine T."/>
            <person name="Cook A."/>
            <person name="Cooke P."/>
            <person name="Corum B."/>
            <person name="Cuomo C."/>
            <person name="David R."/>
            <person name="Dawoe T."/>
            <person name="Degray S."/>
            <person name="Dodge S."/>
            <person name="Dooley K."/>
            <person name="Dorje P."/>
            <person name="Dorjee K."/>
            <person name="Dorris L."/>
            <person name="Duffey N."/>
            <person name="Dupes A."/>
            <person name="Elkins T."/>
            <person name="Engels R."/>
            <person name="Erickson J."/>
            <person name="Farina A."/>
            <person name="Faro S."/>
            <person name="Ferreira P."/>
            <person name="Fischer H."/>
            <person name="Fitzgerald M."/>
            <person name="Foley K."/>
            <person name="Gage D."/>
            <person name="Galagan J."/>
            <person name="Gearin G."/>
            <person name="Gnerre S."/>
            <person name="Gnirke A."/>
            <person name="Goyette A."/>
            <person name="Graham J."/>
            <person name="Grandbois E."/>
            <person name="Gyaltsen K."/>
            <person name="Hafez N."/>
            <person name="Hagopian D."/>
            <person name="Hagos B."/>
            <person name="Hall J."/>
            <person name="Hatcher B."/>
            <person name="Heller A."/>
            <person name="Higgins H."/>
            <person name="Honan T."/>
            <person name="Horn A."/>
            <person name="Houde N."/>
            <person name="Hughes L."/>
            <person name="Hulme W."/>
            <person name="Husby E."/>
            <person name="Iliev I."/>
            <person name="Jaffe D."/>
            <person name="Jones C."/>
            <person name="Kamal M."/>
            <person name="Kamat A."/>
            <person name="Kamvysselis M."/>
            <person name="Karlsson E."/>
            <person name="Kells C."/>
            <person name="Kieu A."/>
            <person name="Kisner P."/>
            <person name="Kodira C."/>
            <person name="Kulbokas E."/>
            <person name="Labutti K."/>
            <person name="Lama D."/>
            <person name="Landers T."/>
            <person name="Leger J."/>
            <person name="Levine S."/>
            <person name="Lewis D."/>
            <person name="Lewis T."/>
            <person name="Lindblad-toh K."/>
            <person name="Liu X."/>
            <person name="Lokyitsang T."/>
            <person name="Lokyitsang Y."/>
            <person name="Lucien O."/>
            <person name="Lui A."/>
            <person name="Ma L.J."/>
            <person name="Mabbitt R."/>
            <person name="Macdonald J."/>
            <person name="Maclean C."/>
            <person name="Major J."/>
            <person name="Manning J."/>
            <person name="Marabella R."/>
            <person name="Maru K."/>
            <person name="Matthews C."/>
            <person name="Mauceli E."/>
            <person name="Mccarthy M."/>
            <person name="Mcdonough S."/>
            <person name="Mcghee T."/>
            <person name="Meldrim J."/>
            <person name="Meneus L."/>
            <person name="Mesirov J."/>
            <person name="Mihalev A."/>
            <person name="Mihova T."/>
            <person name="Mikkelsen T."/>
            <person name="Mlenga V."/>
            <person name="Moru K."/>
            <person name="Mozes J."/>
            <person name="Mulrain L."/>
            <person name="Munson G."/>
            <person name="Naylor J."/>
            <person name="Newes C."/>
            <person name="Nguyen C."/>
            <person name="Nguyen N."/>
            <person name="Nguyen T."/>
            <person name="Nicol R."/>
            <person name="Nielsen C."/>
            <person name="Nizzari M."/>
            <person name="Norbu C."/>
            <person name="Norbu N."/>
            <person name="O'donnell P."/>
            <person name="Okoawo O."/>
            <person name="O'leary S."/>
            <person name="Omotosho B."/>
            <person name="O'neill K."/>
            <person name="Osman S."/>
            <person name="Parker S."/>
            <person name="Perrin D."/>
            <person name="Phunkhang P."/>
            <person name="Piqani B."/>
            <person name="Purcell S."/>
            <person name="Rachupka T."/>
            <person name="Ramasamy U."/>
            <person name="Rameau R."/>
            <person name="Ray V."/>
            <person name="Raymond C."/>
            <person name="Retta R."/>
            <person name="Richardson S."/>
            <person name="Rise C."/>
            <person name="Rodriguez J."/>
            <person name="Rogers J."/>
            <person name="Rogov P."/>
            <person name="Rutman M."/>
            <person name="Schupbach R."/>
            <person name="Seaman C."/>
            <person name="Settipalli S."/>
            <person name="Sharpe T."/>
            <person name="Sheridan J."/>
            <person name="Sherpa N."/>
            <person name="Shi J."/>
            <person name="Smirnov S."/>
            <person name="Smith C."/>
            <person name="Sougnez C."/>
            <person name="Spencer B."/>
            <person name="Stalker J."/>
            <person name="Stange-thomann N."/>
            <person name="Stavropoulos S."/>
            <person name="Stetson K."/>
            <person name="Stone C."/>
            <person name="Stone S."/>
            <person name="Stubbs M."/>
            <person name="Talamas J."/>
            <person name="Tchuinga P."/>
            <person name="Tenzing P."/>
            <person name="Tesfaye S."/>
            <person name="Theodore J."/>
            <person name="Thoulutsang Y."/>
            <person name="Topham K."/>
            <person name="Towey S."/>
            <person name="Tsamla T."/>
            <person name="Tsomo N."/>
            <person name="Vallee D."/>
            <person name="Vassiliev H."/>
            <person name="Venkataraman V."/>
            <person name="Vinson J."/>
            <person name="Vo A."/>
            <person name="Wade C."/>
            <person name="Wang S."/>
            <person name="Wangchuk T."/>
            <person name="Wangdi T."/>
            <person name="Whittaker C."/>
            <person name="Wilkinson J."/>
            <person name="Wu Y."/>
            <person name="Wyman D."/>
            <person name="Yadav S."/>
            <person name="Yang S."/>
            <person name="Yang X."/>
            <person name="Yeager S."/>
            <person name="Yee E."/>
            <person name="Young G."/>
            <person name="Zainoun J."/>
            <person name="Zembeck L."/>
            <person name="Zimmer A."/>
            <person name="Zody M."/>
            <person name="Lander E."/>
        </authorList>
    </citation>
    <scope>NUCLEOTIDE SEQUENCE [LARGE SCALE GENOMIC DNA]</scope>
</reference>
<reference evidence="1" key="3">
    <citation type="submission" date="2025-09" db="UniProtKB">
        <authorList>
            <consortium name="Ensembl"/>
        </authorList>
    </citation>
    <scope>IDENTIFICATION</scope>
</reference>
<dbReference type="Proteomes" id="UP000007875">
    <property type="component" value="Unassembled WGS sequence"/>
</dbReference>
<evidence type="ECO:0000313" key="1">
    <source>
        <dbReference type="Ensembl" id="ENSCSAVP00000018707.1"/>
    </source>
</evidence>
<name>H2ZM91_CIOSA</name>
<accession>H2ZM91</accession>
<keyword evidence="2" id="KW-1185">Reference proteome</keyword>
<organism evidence="1 2">
    <name type="scientific">Ciona savignyi</name>
    <name type="common">Pacific transparent sea squirt</name>
    <dbReference type="NCBI Taxonomy" id="51511"/>
    <lineage>
        <taxon>Eukaryota</taxon>
        <taxon>Metazoa</taxon>
        <taxon>Chordata</taxon>
        <taxon>Tunicata</taxon>
        <taxon>Ascidiacea</taxon>
        <taxon>Phlebobranchia</taxon>
        <taxon>Cionidae</taxon>
        <taxon>Ciona</taxon>
    </lineage>
</organism>